<organism evidence="1 2">
    <name type="scientific">Naganishia friedmannii</name>
    <dbReference type="NCBI Taxonomy" id="89922"/>
    <lineage>
        <taxon>Eukaryota</taxon>
        <taxon>Fungi</taxon>
        <taxon>Dikarya</taxon>
        <taxon>Basidiomycota</taxon>
        <taxon>Agaricomycotina</taxon>
        <taxon>Tremellomycetes</taxon>
        <taxon>Filobasidiales</taxon>
        <taxon>Filobasidiaceae</taxon>
        <taxon>Naganishia</taxon>
    </lineage>
</organism>
<dbReference type="Proteomes" id="UP001227268">
    <property type="component" value="Unassembled WGS sequence"/>
</dbReference>
<dbReference type="EMBL" id="JASBWT010000014">
    <property type="protein sequence ID" value="KAJ9098586.1"/>
    <property type="molecule type" value="Genomic_DNA"/>
</dbReference>
<protein>
    <submittedName>
        <fullName evidence="1">Uncharacterized protein</fullName>
    </submittedName>
</protein>
<name>A0ACC2VHL7_9TREE</name>
<accession>A0ACC2VHL7</accession>
<sequence>MFGGEMDKGAEYNEEGMLWKGGRKNQVSKWEAQNPAVGLRETSATPGFRVSGFGDRIEECHGECPPFASGTIGCTQAMSVISLPAPLIAPIDVGAHRDVSCPPMTEPRIPVRASPSATIR</sequence>
<evidence type="ECO:0000313" key="2">
    <source>
        <dbReference type="Proteomes" id="UP001227268"/>
    </source>
</evidence>
<reference evidence="1" key="1">
    <citation type="submission" date="2023-04" db="EMBL/GenBank/DDBJ databases">
        <title>Draft Genome sequencing of Naganishia species isolated from polar environments using Oxford Nanopore Technology.</title>
        <authorList>
            <person name="Leo P."/>
            <person name="Venkateswaran K."/>
        </authorList>
    </citation>
    <scope>NUCLEOTIDE SEQUENCE</scope>
    <source>
        <strain evidence="1">MNA-CCFEE 5423</strain>
    </source>
</reference>
<comment type="caution">
    <text evidence="1">The sequence shown here is derived from an EMBL/GenBank/DDBJ whole genome shotgun (WGS) entry which is preliminary data.</text>
</comment>
<proteinExistence type="predicted"/>
<evidence type="ECO:0000313" key="1">
    <source>
        <dbReference type="EMBL" id="KAJ9098586.1"/>
    </source>
</evidence>
<gene>
    <name evidence="1" type="ORF">QFC21_004227</name>
</gene>
<keyword evidence="2" id="KW-1185">Reference proteome</keyword>